<evidence type="ECO:0000313" key="1">
    <source>
        <dbReference type="EMBL" id="KDR51937.1"/>
    </source>
</evidence>
<dbReference type="AlphaFoldDB" id="A0A069QGX2"/>
<accession>A0A069QGX2</accession>
<reference evidence="1 2" key="1">
    <citation type="submission" date="2013-08" db="EMBL/GenBank/DDBJ databases">
        <authorList>
            <person name="Weinstock G."/>
            <person name="Sodergren E."/>
            <person name="Wylie T."/>
            <person name="Fulton L."/>
            <person name="Fulton R."/>
            <person name="Fronick C."/>
            <person name="O'Laughlin M."/>
            <person name="Godfrey J."/>
            <person name="Miner T."/>
            <person name="Herter B."/>
            <person name="Appelbaum E."/>
            <person name="Cordes M."/>
            <person name="Lek S."/>
            <person name="Wollam A."/>
            <person name="Pepin K.H."/>
            <person name="Palsikar V.B."/>
            <person name="Mitreva M."/>
            <person name="Wilson R.K."/>
        </authorList>
    </citation>
    <scope>NUCLEOTIDE SEQUENCE [LARGE SCALE GENOMIC DNA]</scope>
    <source>
        <strain evidence="1 2">ATCC 15930</strain>
    </source>
</reference>
<dbReference type="HOGENOM" id="CLU_1073071_0_0_10"/>
<protein>
    <submittedName>
        <fullName evidence="1">Uncharacterized protein</fullName>
    </submittedName>
</protein>
<dbReference type="EMBL" id="JNGW01000086">
    <property type="protein sequence ID" value="KDR51937.1"/>
    <property type="molecule type" value="Genomic_DNA"/>
</dbReference>
<gene>
    <name evidence="1" type="ORF">HMPREF1991_01987</name>
</gene>
<comment type="caution">
    <text evidence="1">The sequence shown here is derived from an EMBL/GenBank/DDBJ whole genome shotgun (WGS) entry which is preliminary data.</text>
</comment>
<sequence>MTNLGALKEWIVVCNRCLQENNDIKSFIDNYIKTFPKTRKRHIQLSILIRSSMNLTSIALLAKFMVQNSMPSYLKLSVGILLRNCFMDILLGLYIGTMDDANVDEIAEVLQIDYVKSLFEQFEVYRDKVGDIGLEEELIEHIYTLELEDNYLNYLEPNKNPSDLIPGSEREMWKTIPKKNVRTLLEDKESKNELNLRRIYEILKNSSLSECAINLYAYYKYFSQYEHFSELGFGNAIVSYDSDNINMEKSIIRLSESISLIKQQLTNK</sequence>
<keyword evidence="2" id="KW-1185">Reference proteome</keyword>
<evidence type="ECO:0000313" key="2">
    <source>
        <dbReference type="Proteomes" id="UP000027442"/>
    </source>
</evidence>
<dbReference type="PATRIC" id="fig|1122985.7.peg.2056"/>
<proteinExistence type="predicted"/>
<name>A0A069QGX2_HOYLO</name>
<organism evidence="1 2">
    <name type="scientific">Hoylesella loescheii DSM 19665 = JCM 12249 = ATCC 15930</name>
    <dbReference type="NCBI Taxonomy" id="1122985"/>
    <lineage>
        <taxon>Bacteria</taxon>
        <taxon>Pseudomonadati</taxon>
        <taxon>Bacteroidota</taxon>
        <taxon>Bacteroidia</taxon>
        <taxon>Bacteroidales</taxon>
        <taxon>Prevotellaceae</taxon>
        <taxon>Hoylesella</taxon>
    </lineage>
</organism>
<dbReference type="Proteomes" id="UP000027442">
    <property type="component" value="Unassembled WGS sequence"/>
</dbReference>